<sequence>MSFAAKSLIALSLGACGYALWLKTAPKRWQAQPWIKVADPA</sequence>
<dbReference type="Proteomes" id="UP000003822">
    <property type="component" value="Unassembled WGS sequence"/>
</dbReference>
<organism evidence="1 2">
    <name type="scientific">Actinomyces graevenitzii C83</name>
    <dbReference type="NCBI Taxonomy" id="435830"/>
    <lineage>
        <taxon>Bacteria</taxon>
        <taxon>Bacillati</taxon>
        <taxon>Actinomycetota</taxon>
        <taxon>Actinomycetes</taxon>
        <taxon>Actinomycetales</taxon>
        <taxon>Actinomycetaceae</taxon>
        <taxon>Actinomyces</taxon>
    </lineage>
</organism>
<dbReference type="HOGENOM" id="CLU_3264340_0_0_11"/>
<proteinExistence type="predicted"/>
<evidence type="ECO:0000313" key="1">
    <source>
        <dbReference type="EMBL" id="EHM87651.1"/>
    </source>
</evidence>
<dbReference type="PATRIC" id="fig|435830.3.peg.1285"/>
<dbReference type="STRING" id="435830.HMPREF0045_01338"/>
<comment type="caution">
    <text evidence="1">The sequence shown here is derived from an EMBL/GenBank/DDBJ whole genome shotgun (WGS) entry which is preliminary data.</text>
</comment>
<protein>
    <submittedName>
        <fullName evidence="1">Uncharacterized protein</fullName>
    </submittedName>
</protein>
<name>G9PGG4_9ACTO</name>
<gene>
    <name evidence="1" type="ORF">HMPREF0045_01338</name>
</gene>
<dbReference type="AlphaFoldDB" id="G9PGG4"/>
<reference evidence="1 2" key="1">
    <citation type="submission" date="2011-10" db="EMBL/GenBank/DDBJ databases">
        <title>The Genome Sequence of Actinomyces graevenitzii C83.</title>
        <authorList>
            <consortium name="The Broad Institute Genome Sequencing Platform"/>
            <consortium name="The Broad Institute Genome Sequencing Center for Infectious Disease"/>
            <person name="Earl A."/>
            <person name="Ward D."/>
            <person name="Feldgarden M."/>
            <person name="Gevers D."/>
            <person name="Sibley C.D."/>
            <person name="Field T.R."/>
            <person name="Grinwis M."/>
            <person name="Eshaghurshan C.S."/>
            <person name="Surette M.G."/>
            <person name="Young S.K."/>
            <person name="Zeng Q."/>
            <person name="Gargeya S."/>
            <person name="Fitzgerald M."/>
            <person name="Haas B."/>
            <person name="Abouelleil A."/>
            <person name="Alvarado L."/>
            <person name="Arachchi H.M."/>
            <person name="Berlin A."/>
            <person name="Brown A."/>
            <person name="Chapman S.B."/>
            <person name="Chen Z."/>
            <person name="Dunbar C."/>
            <person name="Freedman E."/>
            <person name="Gearin G."/>
            <person name="Goldberg J."/>
            <person name="Griggs A."/>
            <person name="Gujja S."/>
            <person name="Heiman D."/>
            <person name="Howarth C."/>
            <person name="Larson L."/>
            <person name="Lui A."/>
            <person name="MacDonald P.J.P."/>
            <person name="Montmayeur A."/>
            <person name="Murphy C."/>
            <person name="Neiman D."/>
            <person name="Pearson M."/>
            <person name="Priest M."/>
            <person name="Roberts A."/>
            <person name="Saif S."/>
            <person name="Shea T."/>
            <person name="Shenoy N."/>
            <person name="Sisk P."/>
            <person name="Stolte C."/>
            <person name="Sykes S."/>
            <person name="Wortman J."/>
            <person name="Nusbaum C."/>
            <person name="Birren B."/>
        </authorList>
    </citation>
    <scope>NUCLEOTIDE SEQUENCE [LARGE SCALE GENOMIC DNA]</scope>
    <source>
        <strain evidence="1 2">C83</strain>
    </source>
</reference>
<keyword evidence="2" id="KW-1185">Reference proteome</keyword>
<dbReference type="EMBL" id="ACRN01000011">
    <property type="protein sequence ID" value="EHM87651.1"/>
    <property type="molecule type" value="Genomic_DNA"/>
</dbReference>
<evidence type="ECO:0000313" key="2">
    <source>
        <dbReference type="Proteomes" id="UP000003822"/>
    </source>
</evidence>
<accession>G9PGG4</accession>